<dbReference type="Proteomes" id="UP001299546">
    <property type="component" value="Unassembled WGS sequence"/>
</dbReference>
<keyword evidence="2" id="KW-1185">Reference proteome</keyword>
<reference evidence="1 2" key="1">
    <citation type="submission" date="2021-10" db="EMBL/GenBank/DDBJ databases">
        <title>Collection of gut derived symbiotic bacterial strains cultured from healthy donors.</title>
        <authorList>
            <person name="Lin H."/>
            <person name="Littmann E."/>
            <person name="Kohout C."/>
            <person name="Pamer E.G."/>
        </authorList>
    </citation>
    <scope>NUCLEOTIDE SEQUENCE [LARGE SCALE GENOMIC DNA]</scope>
    <source>
        <strain evidence="1 2">DFI.1.165</strain>
    </source>
</reference>
<dbReference type="EMBL" id="JAJCIS010000033">
    <property type="protein sequence ID" value="MCB7389568.1"/>
    <property type="molecule type" value="Genomic_DNA"/>
</dbReference>
<organism evidence="1 2">
    <name type="scientific">Bariatricus massiliensis</name>
    <dbReference type="NCBI Taxonomy" id="1745713"/>
    <lineage>
        <taxon>Bacteria</taxon>
        <taxon>Bacillati</taxon>
        <taxon>Bacillota</taxon>
        <taxon>Clostridia</taxon>
        <taxon>Lachnospirales</taxon>
        <taxon>Lachnospiraceae</taxon>
        <taxon>Bariatricus</taxon>
    </lineage>
</organism>
<gene>
    <name evidence="1" type="ORF">LIZ65_20005</name>
</gene>
<evidence type="ECO:0000313" key="1">
    <source>
        <dbReference type="EMBL" id="MCB7389568.1"/>
    </source>
</evidence>
<evidence type="ECO:0000313" key="2">
    <source>
        <dbReference type="Proteomes" id="UP001299546"/>
    </source>
</evidence>
<proteinExistence type="predicted"/>
<dbReference type="RefSeq" id="WP_227183963.1">
    <property type="nucleotide sequence ID" value="NZ_JAJCIQ010000002.1"/>
</dbReference>
<protein>
    <submittedName>
        <fullName evidence="1">Uncharacterized protein</fullName>
    </submittedName>
</protein>
<sequence length="48" mass="5282">MELMLVKLAILGKGLLLQVNGLTSIMATPLFKDKLKAILNLSKPMKRS</sequence>
<accession>A0ABS8DM85</accession>
<name>A0ABS8DM85_9FIRM</name>
<comment type="caution">
    <text evidence="1">The sequence shown here is derived from an EMBL/GenBank/DDBJ whole genome shotgun (WGS) entry which is preliminary data.</text>
</comment>